<evidence type="ECO:0000256" key="6">
    <source>
        <dbReference type="SAM" id="Phobius"/>
    </source>
</evidence>
<evidence type="ECO:0000256" key="5">
    <source>
        <dbReference type="ARBA" id="ARBA00023136"/>
    </source>
</evidence>
<proteinExistence type="predicted"/>
<keyword evidence="3 6" id="KW-0812">Transmembrane</keyword>
<accession>A0A9X0UD53</accession>
<keyword evidence="2" id="KW-1003">Cell membrane</keyword>
<comment type="subcellular location">
    <subcellularLocation>
        <location evidence="1">Cell membrane</location>
        <topology evidence="1">Multi-pass membrane protein</topology>
    </subcellularLocation>
</comment>
<evidence type="ECO:0000256" key="4">
    <source>
        <dbReference type="ARBA" id="ARBA00022989"/>
    </source>
</evidence>
<comment type="caution">
    <text evidence="7">The sequence shown here is derived from an EMBL/GenBank/DDBJ whole genome shotgun (WGS) entry which is preliminary data.</text>
</comment>
<dbReference type="PANTHER" id="PTHR30086">
    <property type="entry name" value="ARGININE EXPORTER PROTEIN ARGO"/>
    <property type="match status" value="1"/>
</dbReference>
<dbReference type="RefSeq" id="WP_186770046.1">
    <property type="nucleotide sequence ID" value="NZ_JACOMF010000006.1"/>
</dbReference>
<dbReference type="Proteomes" id="UP000600101">
    <property type="component" value="Unassembled WGS sequence"/>
</dbReference>
<keyword evidence="4 6" id="KW-1133">Transmembrane helix</keyword>
<dbReference type="AlphaFoldDB" id="A0A9X0UD53"/>
<feature type="transmembrane region" description="Helical" evidence="6">
    <location>
        <begin position="75"/>
        <end position="92"/>
    </location>
</feature>
<evidence type="ECO:0000256" key="3">
    <source>
        <dbReference type="ARBA" id="ARBA00022692"/>
    </source>
</evidence>
<sequence length="200" mass="20922">MQELGWLAAAAGFAVSMSATPGPNNAMVAASAANFGLRRSVPHMLGVSLGFPLMLVLVALGAAEALHRSPGFQAGLRWGGAAWMLWLAWALATAPPDMAERPTAARPMRLWQAALFQWVNPKAWIIATGAVATYTGTSAGVLLDALVLAAIFAPVAFLSLLGWAVLGRGVARMLKPAALVWFNRVMALLLVASLVPLLLG</sequence>
<dbReference type="GO" id="GO:0015171">
    <property type="term" value="F:amino acid transmembrane transporter activity"/>
    <property type="evidence" value="ECO:0007669"/>
    <property type="project" value="TreeGrafter"/>
</dbReference>
<evidence type="ECO:0000256" key="2">
    <source>
        <dbReference type="ARBA" id="ARBA00022475"/>
    </source>
</evidence>
<dbReference type="Pfam" id="PF01810">
    <property type="entry name" value="LysE"/>
    <property type="match status" value="1"/>
</dbReference>
<evidence type="ECO:0000313" key="7">
    <source>
        <dbReference type="EMBL" id="MBC4015281.1"/>
    </source>
</evidence>
<reference evidence="7" key="1">
    <citation type="submission" date="2020-08" db="EMBL/GenBank/DDBJ databases">
        <authorList>
            <person name="Hu Y."/>
            <person name="Nguyen S.V."/>
            <person name="Li F."/>
            <person name="Fanning S."/>
        </authorList>
    </citation>
    <scope>NUCLEOTIDE SEQUENCE</scope>
    <source>
        <strain evidence="7">SYSU D8009</strain>
    </source>
</reference>
<organism evidence="7 8">
    <name type="scientific">Siccirubricoccus deserti</name>
    <dbReference type="NCBI Taxonomy" id="2013562"/>
    <lineage>
        <taxon>Bacteria</taxon>
        <taxon>Pseudomonadati</taxon>
        <taxon>Pseudomonadota</taxon>
        <taxon>Alphaproteobacteria</taxon>
        <taxon>Acetobacterales</taxon>
        <taxon>Roseomonadaceae</taxon>
        <taxon>Siccirubricoccus</taxon>
    </lineage>
</organism>
<protein>
    <submittedName>
        <fullName evidence="7">LysE family translocator</fullName>
    </submittedName>
</protein>
<dbReference type="GO" id="GO:0033228">
    <property type="term" value="P:cysteine export across plasma membrane"/>
    <property type="evidence" value="ECO:0007669"/>
    <property type="project" value="TreeGrafter"/>
</dbReference>
<feature type="transmembrane region" description="Helical" evidence="6">
    <location>
        <begin position="42"/>
        <end position="63"/>
    </location>
</feature>
<dbReference type="EMBL" id="JACOMF010000006">
    <property type="protein sequence ID" value="MBC4015281.1"/>
    <property type="molecule type" value="Genomic_DNA"/>
</dbReference>
<keyword evidence="5 6" id="KW-0472">Membrane</keyword>
<keyword evidence="8" id="KW-1185">Reference proteome</keyword>
<dbReference type="PANTHER" id="PTHR30086:SF20">
    <property type="entry name" value="ARGININE EXPORTER PROTEIN ARGO-RELATED"/>
    <property type="match status" value="1"/>
</dbReference>
<feature type="transmembrane region" description="Helical" evidence="6">
    <location>
        <begin position="145"/>
        <end position="166"/>
    </location>
</feature>
<evidence type="ECO:0000313" key="8">
    <source>
        <dbReference type="Proteomes" id="UP000600101"/>
    </source>
</evidence>
<dbReference type="InterPro" id="IPR001123">
    <property type="entry name" value="LeuE-type"/>
</dbReference>
<dbReference type="GO" id="GO:0005886">
    <property type="term" value="C:plasma membrane"/>
    <property type="evidence" value="ECO:0007669"/>
    <property type="project" value="UniProtKB-SubCell"/>
</dbReference>
<evidence type="ECO:0000256" key="1">
    <source>
        <dbReference type="ARBA" id="ARBA00004651"/>
    </source>
</evidence>
<name>A0A9X0UD53_9PROT</name>
<feature type="transmembrane region" description="Helical" evidence="6">
    <location>
        <begin position="178"/>
        <end position="199"/>
    </location>
</feature>
<gene>
    <name evidence="7" type="ORF">H7965_08070</name>
</gene>